<keyword evidence="2" id="KW-1185">Reference proteome</keyword>
<evidence type="ECO:0000313" key="2">
    <source>
        <dbReference type="Proteomes" id="UP001519331"/>
    </source>
</evidence>
<comment type="caution">
    <text evidence="1">The sequence shown here is derived from an EMBL/GenBank/DDBJ whole genome shotgun (WGS) entry which is preliminary data.</text>
</comment>
<dbReference type="Proteomes" id="UP001519331">
    <property type="component" value="Unassembled WGS sequence"/>
</dbReference>
<sequence length="116" mass="13222">MSIGPNKTCTHCGRHGFMGASINGKPYCHDDDRSCYVLVSQTSRMTPEERDTYINGDTVDRLNTSIRVFYRHVGEALDRYEQERGLTAEVPPAEELPPMDDWDHFAASQLNDKEQK</sequence>
<dbReference type="EMBL" id="JAGINX010000001">
    <property type="protein sequence ID" value="MBP2317381.1"/>
    <property type="molecule type" value="Genomic_DNA"/>
</dbReference>
<reference evidence="1 2" key="1">
    <citation type="submission" date="2021-03" db="EMBL/GenBank/DDBJ databases">
        <title>Sequencing the genomes of 1000 actinobacteria strains.</title>
        <authorList>
            <person name="Klenk H.-P."/>
        </authorList>
    </citation>
    <scope>NUCLEOTIDE SEQUENCE [LARGE SCALE GENOMIC DNA]</scope>
    <source>
        <strain evidence="1 2">DSM 12544</strain>
    </source>
</reference>
<accession>A0ABS4T289</accession>
<name>A0ABS4T289_9MICC</name>
<proteinExistence type="predicted"/>
<dbReference type="RefSeq" id="WP_210047554.1">
    <property type="nucleotide sequence ID" value="NZ_JAGINX010000001.1"/>
</dbReference>
<protein>
    <submittedName>
        <fullName evidence="1">Uncharacterized protein</fullName>
    </submittedName>
</protein>
<gene>
    <name evidence="1" type="ORF">JOF45_000400</name>
</gene>
<evidence type="ECO:0000313" key="1">
    <source>
        <dbReference type="EMBL" id="MBP2317381.1"/>
    </source>
</evidence>
<organism evidence="1 2">
    <name type="scientific">Nesterenkonia lacusekhoensis</name>
    <dbReference type="NCBI Taxonomy" id="150832"/>
    <lineage>
        <taxon>Bacteria</taxon>
        <taxon>Bacillati</taxon>
        <taxon>Actinomycetota</taxon>
        <taxon>Actinomycetes</taxon>
        <taxon>Micrococcales</taxon>
        <taxon>Micrococcaceae</taxon>
        <taxon>Nesterenkonia</taxon>
    </lineage>
</organism>